<dbReference type="STRING" id="394193.SAMN04489732_104128"/>
<dbReference type="Gene3D" id="3.30.530.20">
    <property type="match status" value="1"/>
</dbReference>
<dbReference type="OrthoDB" id="5185789at2"/>
<dbReference type="AlphaFoldDB" id="A0A1H8VKV0"/>
<evidence type="ECO:0000313" key="1">
    <source>
        <dbReference type="EMBL" id="SEP16026.1"/>
    </source>
</evidence>
<dbReference type="Proteomes" id="UP000198582">
    <property type="component" value="Unassembled WGS sequence"/>
</dbReference>
<accession>A0A1H8VKV0</accession>
<dbReference type="Pfam" id="PF10604">
    <property type="entry name" value="Polyketide_cyc2"/>
    <property type="match status" value="1"/>
</dbReference>
<name>A0A1H8VKV0_9PSEU</name>
<dbReference type="CDD" id="cd07821">
    <property type="entry name" value="PYR_PYL_RCAR_like"/>
    <property type="match status" value="1"/>
</dbReference>
<protein>
    <submittedName>
        <fullName evidence="1">Polyketide cyclase / dehydrase and lipid transport</fullName>
    </submittedName>
</protein>
<evidence type="ECO:0000313" key="2">
    <source>
        <dbReference type="Proteomes" id="UP000198582"/>
    </source>
</evidence>
<gene>
    <name evidence="1" type="ORF">SAMN04489732_104128</name>
</gene>
<dbReference type="EMBL" id="FOEF01000004">
    <property type="protein sequence ID" value="SEP16026.1"/>
    <property type="molecule type" value="Genomic_DNA"/>
</dbReference>
<sequence length="149" mass="16196">MVQRISVRGRTSADPATVYALLRDGASWPGWSPLGSFELLQPGNDEREGLGALRVFRTGRTRSCEEVIALEPGKRFGYALRSGLPLRDYRAYVDLTPDGEGTAIHWHSTFTGKVPGTGWFYRLVLGRFIARTVRGLVAATDAAGAATGK</sequence>
<dbReference type="SUPFAM" id="SSF55961">
    <property type="entry name" value="Bet v1-like"/>
    <property type="match status" value="1"/>
</dbReference>
<reference evidence="1 2" key="1">
    <citation type="submission" date="2016-10" db="EMBL/GenBank/DDBJ databases">
        <authorList>
            <person name="de Groot N.N."/>
        </authorList>
    </citation>
    <scope>NUCLEOTIDE SEQUENCE [LARGE SCALE GENOMIC DNA]</scope>
    <source>
        <strain evidence="1 2">DSM 44993</strain>
    </source>
</reference>
<dbReference type="RefSeq" id="WP_091616610.1">
    <property type="nucleotide sequence ID" value="NZ_FOEF01000004.1"/>
</dbReference>
<dbReference type="InterPro" id="IPR019587">
    <property type="entry name" value="Polyketide_cyclase/dehydratase"/>
</dbReference>
<proteinExistence type="predicted"/>
<organism evidence="1 2">
    <name type="scientific">Amycolatopsis saalfeldensis</name>
    <dbReference type="NCBI Taxonomy" id="394193"/>
    <lineage>
        <taxon>Bacteria</taxon>
        <taxon>Bacillati</taxon>
        <taxon>Actinomycetota</taxon>
        <taxon>Actinomycetes</taxon>
        <taxon>Pseudonocardiales</taxon>
        <taxon>Pseudonocardiaceae</taxon>
        <taxon>Amycolatopsis</taxon>
    </lineage>
</organism>
<keyword evidence="2" id="KW-1185">Reference proteome</keyword>
<dbReference type="InterPro" id="IPR023393">
    <property type="entry name" value="START-like_dom_sf"/>
</dbReference>